<comment type="caution">
    <text evidence="1">The sequence shown here is derived from an EMBL/GenBank/DDBJ whole genome shotgun (WGS) entry which is preliminary data.</text>
</comment>
<keyword evidence="2" id="KW-1185">Reference proteome</keyword>
<gene>
    <name evidence="1" type="ORF">V6250_20485</name>
</gene>
<feature type="non-terminal residue" evidence="1">
    <location>
        <position position="1"/>
    </location>
</feature>
<protein>
    <submittedName>
        <fullName evidence="1">Uncharacterized protein</fullName>
    </submittedName>
</protein>
<dbReference type="EMBL" id="JBAKAX010000154">
    <property type="protein sequence ID" value="MEL0606526.1"/>
    <property type="molecule type" value="Genomic_DNA"/>
</dbReference>
<sequence length="60" mass="6859">AVEAVGNNLARNGKTALREHGDIDFAKAKKILSLALKFNCFYEWRFLAPFFMIKKLKVKS</sequence>
<organism evidence="1 2">
    <name type="scientific">Pseudoalteromonas undina</name>
    <dbReference type="NCBI Taxonomy" id="43660"/>
    <lineage>
        <taxon>Bacteria</taxon>
        <taxon>Pseudomonadati</taxon>
        <taxon>Pseudomonadota</taxon>
        <taxon>Gammaproteobacteria</taxon>
        <taxon>Alteromonadales</taxon>
        <taxon>Pseudoalteromonadaceae</taxon>
        <taxon>Pseudoalteromonas</taxon>
    </lineage>
</organism>
<proteinExistence type="predicted"/>
<reference evidence="1" key="1">
    <citation type="submission" date="2024-02" db="EMBL/GenBank/DDBJ databases">
        <title>Bacteria isolated from the canopy kelp, Nereocystis luetkeana.</title>
        <authorList>
            <person name="Pfister C.A."/>
            <person name="Younker I.T."/>
            <person name="Light S.H."/>
        </authorList>
    </citation>
    <scope>NUCLEOTIDE SEQUENCE</scope>
    <source>
        <strain evidence="1">TN.2.01</strain>
    </source>
</reference>
<evidence type="ECO:0000313" key="2">
    <source>
        <dbReference type="Proteomes" id="UP001374952"/>
    </source>
</evidence>
<dbReference type="Proteomes" id="UP001374952">
    <property type="component" value="Unassembled WGS sequence"/>
</dbReference>
<evidence type="ECO:0000313" key="1">
    <source>
        <dbReference type="EMBL" id="MEL0606526.1"/>
    </source>
</evidence>
<accession>A0ACC6R9L5</accession>
<name>A0ACC6R9L5_9GAMM</name>